<keyword evidence="1" id="KW-0812">Transmembrane</keyword>
<keyword evidence="1" id="KW-1133">Transmembrane helix</keyword>
<sequence length="280" mass="31136">MLAAIILFHQLSYLPVGALEIKSHRQKCQELRKCGGLSAKSDVSSIGGKASWCEKLIVLRHSQDWKLHIYFNIEIVVVATAAFVRSCTPFSSGWDMHFVHSTGCVWSGLIAISDDLMVDVLRFCNDLRYQYSLNSRIMLTTIVFLFFVVVVIVMLDIYARCVLKRQARRREALCQLGCLSTTAAHVHTNEQPKRGLDAAVIATLPLFVYKGAEEIKDRHIECAIEPRAQPEFIELVVVVPAMATAPPVDAINPTLPCSEDHLGVVKTEEVGEIAKLGDTE</sequence>
<dbReference type="OrthoDB" id="8062037at2759"/>
<reference evidence="3 4" key="1">
    <citation type="submission" date="2020-10" db="EMBL/GenBank/DDBJ databases">
        <title>The Coptis chinensis genome and diversification of protoberbering-type alkaloids.</title>
        <authorList>
            <person name="Wang B."/>
            <person name="Shu S."/>
            <person name="Song C."/>
            <person name="Liu Y."/>
        </authorList>
    </citation>
    <scope>NUCLEOTIDE SEQUENCE [LARGE SCALE GENOMIC DNA]</scope>
    <source>
        <strain evidence="3">HL-2020</strain>
        <tissue evidence="3">Leaf</tissue>
    </source>
</reference>
<evidence type="ECO:0000313" key="3">
    <source>
        <dbReference type="EMBL" id="KAF9591362.1"/>
    </source>
</evidence>
<feature type="signal peptide" evidence="2">
    <location>
        <begin position="1"/>
        <end position="18"/>
    </location>
</feature>
<keyword evidence="1" id="KW-0472">Membrane</keyword>
<protein>
    <submittedName>
        <fullName evidence="3">Uncharacterized protein</fullName>
    </submittedName>
</protein>
<proteinExistence type="predicted"/>
<evidence type="ECO:0000256" key="1">
    <source>
        <dbReference type="SAM" id="Phobius"/>
    </source>
</evidence>
<organism evidence="3 4">
    <name type="scientific">Coptis chinensis</name>
    <dbReference type="NCBI Taxonomy" id="261450"/>
    <lineage>
        <taxon>Eukaryota</taxon>
        <taxon>Viridiplantae</taxon>
        <taxon>Streptophyta</taxon>
        <taxon>Embryophyta</taxon>
        <taxon>Tracheophyta</taxon>
        <taxon>Spermatophyta</taxon>
        <taxon>Magnoliopsida</taxon>
        <taxon>Ranunculales</taxon>
        <taxon>Ranunculaceae</taxon>
        <taxon>Coptidoideae</taxon>
        <taxon>Coptis</taxon>
    </lineage>
</organism>
<dbReference type="Proteomes" id="UP000631114">
    <property type="component" value="Unassembled WGS sequence"/>
</dbReference>
<dbReference type="AlphaFoldDB" id="A0A835H427"/>
<comment type="caution">
    <text evidence="3">The sequence shown here is derived from an EMBL/GenBank/DDBJ whole genome shotgun (WGS) entry which is preliminary data.</text>
</comment>
<accession>A0A835H427</accession>
<feature type="chain" id="PRO_5032584289" evidence="2">
    <location>
        <begin position="19"/>
        <end position="280"/>
    </location>
</feature>
<name>A0A835H427_9MAGN</name>
<keyword evidence="2" id="KW-0732">Signal</keyword>
<keyword evidence="4" id="KW-1185">Reference proteome</keyword>
<dbReference type="EMBL" id="JADFTS010000008">
    <property type="protein sequence ID" value="KAF9591362.1"/>
    <property type="molecule type" value="Genomic_DNA"/>
</dbReference>
<gene>
    <name evidence="3" type="ORF">IFM89_003985</name>
</gene>
<evidence type="ECO:0000256" key="2">
    <source>
        <dbReference type="SAM" id="SignalP"/>
    </source>
</evidence>
<evidence type="ECO:0000313" key="4">
    <source>
        <dbReference type="Proteomes" id="UP000631114"/>
    </source>
</evidence>
<feature type="transmembrane region" description="Helical" evidence="1">
    <location>
        <begin position="137"/>
        <end position="159"/>
    </location>
</feature>